<organism evidence="1">
    <name type="scientific">Anguilla anguilla</name>
    <name type="common">European freshwater eel</name>
    <name type="synonym">Muraena anguilla</name>
    <dbReference type="NCBI Taxonomy" id="7936"/>
    <lineage>
        <taxon>Eukaryota</taxon>
        <taxon>Metazoa</taxon>
        <taxon>Chordata</taxon>
        <taxon>Craniata</taxon>
        <taxon>Vertebrata</taxon>
        <taxon>Euteleostomi</taxon>
        <taxon>Actinopterygii</taxon>
        <taxon>Neopterygii</taxon>
        <taxon>Teleostei</taxon>
        <taxon>Anguilliformes</taxon>
        <taxon>Anguillidae</taxon>
        <taxon>Anguilla</taxon>
    </lineage>
</organism>
<sequence length="30" mass="3508">MFAVWDGHMNKTHNRNLCTQPTVSQRKTCC</sequence>
<reference evidence="1" key="1">
    <citation type="submission" date="2014-11" db="EMBL/GenBank/DDBJ databases">
        <authorList>
            <person name="Amaro Gonzalez C."/>
        </authorList>
    </citation>
    <scope>NUCLEOTIDE SEQUENCE</scope>
</reference>
<dbReference type="EMBL" id="GBXM01079476">
    <property type="protein sequence ID" value="JAH29101.1"/>
    <property type="molecule type" value="Transcribed_RNA"/>
</dbReference>
<name>A0A0E9RIV7_ANGAN</name>
<accession>A0A0E9RIV7</accession>
<evidence type="ECO:0000313" key="1">
    <source>
        <dbReference type="EMBL" id="JAH29101.1"/>
    </source>
</evidence>
<proteinExistence type="predicted"/>
<dbReference type="AlphaFoldDB" id="A0A0E9RIV7"/>
<reference evidence="1" key="2">
    <citation type="journal article" date="2015" name="Fish Shellfish Immunol.">
        <title>Early steps in the European eel (Anguilla anguilla)-Vibrio vulnificus interaction in the gills: Role of the RtxA13 toxin.</title>
        <authorList>
            <person name="Callol A."/>
            <person name="Pajuelo D."/>
            <person name="Ebbesson L."/>
            <person name="Teles M."/>
            <person name="MacKenzie S."/>
            <person name="Amaro C."/>
        </authorList>
    </citation>
    <scope>NUCLEOTIDE SEQUENCE</scope>
</reference>
<protein>
    <submittedName>
        <fullName evidence="1">Uncharacterized protein</fullName>
    </submittedName>
</protein>